<evidence type="ECO:0000313" key="1">
    <source>
        <dbReference type="EMBL" id="KAK7952699.1"/>
    </source>
</evidence>
<protein>
    <submittedName>
        <fullName evidence="1">Uncharacterized protein</fullName>
    </submittedName>
</protein>
<gene>
    <name evidence="1" type="ORF">PG986_008427</name>
</gene>
<organism evidence="1 2">
    <name type="scientific">Apiospora aurea</name>
    <dbReference type="NCBI Taxonomy" id="335848"/>
    <lineage>
        <taxon>Eukaryota</taxon>
        <taxon>Fungi</taxon>
        <taxon>Dikarya</taxon>
        <taxon>Ascomycota</taxon>
        <taxon>Pezizomycotina</taxon>
        <taxon>Sordariomycetes</taxon>
        <taxon>Xylariomycetidae</taxon>
        <taxon>Amphisphaeriales</taxon>
        <taxon>Apiosporaceae</taxon>
        <taxon>Apiospora</taxon>
    </lineage>
</organism>
<name>A0ABR1QFD0_9PEZI</name>
<sequence>MSTCGVFFVLVAYQPLGIFDVQYGVLLALPQYLETNAQADVVEYTLTCDDMVVRSERIKFVNVEFIRVSKALLEFYTPVVDERGY</sequence>
<dbReference type="RefSeq" id="XP_066700761.1">
    <property type="nucleotide sequence ID" value="XM_066844649.1"/>
</dbReference>
<dbReference type="EMBL" id="JAQQWE010000005">
    <property type="protein sequence ID" value="KAK7952699.1"/>
    <property type="molecule type" value="Genomic_DNA"/>
</dbReference>
<accession>A0ABR1QFD0</accession>
<reference evidence="1 2" key="1">
    <citation type="submission" date="2023-01" db="EMBL/GenBank/DDBJ databases">
        <title>Analysis of 21 Apiospora genomes using comparative genomics revels a genus with tremendous synthesis potential of carbohydrate active enzymes and secondary metabolites.</title>
        <authorList>
            <person name="Sorensen T."/>
        </authorList>
    </citation>
    <scope>NUCLEOTIDE SEQUENCE [LARGE SCALE GENOMIC DNA]</scope>
    <source>
        <strain evidence="1 2">CBS 24483</strain>
    </source>
</reference>
<proteinExistence type="predicted"/>
<dbReference type="Proteomes" id="UP001391051">
    <property type="component" value="Unassembled WGS sequence"/>
</dbReference>
<dbReference type="GeneID" id="92077711"/>
<comment type="caution">
    <text evidence="1">The sequence shown here is derived from an EMBL/GenBank/DDBJ whole genome shotgun (WGS) entry which is preliminary data.</text>
</comment>
<keyword evidence="2" id="KW-1185">Reference proteome</keyword>
<evidence type="ECO:0000313" key="2">
    <source>
        <dbReference type="Proteomes" id="UP001391051"/>
    </source>
</evidence>